<reference evidence="2" key="1">
    <citation type="journal article" date="2020" name="Stud. Mycol.">
        <title>101 Dothideomycetes genomes: a test case for predicting lifestyles and emergence of pathogens.</title>
        <authorList>
            <person name="Haridas S."/>
            <person name="Albert R."/>
            <person name="Binder M."/>
            <person name="Bloem J."/>
            <person name="Labutti K."/>
            <person name="Salamov A."/>
            <person name="Andreopoulos B."/>
            <person name="Baker S."/>
            <person name="Barry K."/>
            <person name="Bills G."/>
            <person name="Bluhm B."/>
            <person name="Cannon C."/>
            <person name="Castanera R."/>
            <person name="Culley D."/>
            <person name="Daum C."/>
            <person name="Ezra D."/>
            <person name="Gonzalez J."/>
            <person name="Henrissat B."/>
            <person name="Kuo A."/>
            <person name="Liang C."/>
            <person name="Lipzen A."/>
            <person name="Lutzoni F."/>
            <person name="Magnuson J."/>
            <person name="Mondo S."/>
            <person name="Nolan M."/>
            <person name="Ohm R."/>
            <person name="Pangilinan J."/>
            <person name="Park H.-J."/>
            <person name="Ramirez L."/>
            <person name="Alfaro M."/>
            <person name="Sun H."/>
            <person name="Tritt A."/>
            <person name="Yoshinaga Y."/>
            <person name="Zwiers L.-H."/>
            <person name="Turgeon B."/>
            <person name="Goodwin S."/>
            <person name="Spatafora J."/>
            <person name="Crous P."/>
            <person name="Grigoriev I."/>
        </authorList>
    </citation>
    <scope>NUCLEOTIDE SEQUENCE</scope>
    <source>
        <strain evidence="2">CBS 122681</strain>
    </source>
</reference>
<dbReference type="InterPro" id="IPR002110">
    <property type="entry name" value="Ankyrin_rpt"/>
</dbReference>
<protein>
    <submittedName>
        <fullName evidence="2">Uncharacterized protein</fullName>
    </submittedName>
</protein>
<dbReference type="EMBL" id="MU004393">
    <property type="protein sequence ID" value="KAF2652831.1"/>
    <property type="molecule type" value="Genomic_DNA"/>
</dbReference>
<evidence type="ECO:0000256" key="1">
    <source>
        <dbReference type="PROSITE-ProRule" id="PRU00023"/>
    </source>
</evidence>
<sequence>MDGLTAASSALAVASVAIQVADSCIKLYEFWASVRDAPVEVAFVIEDLKYFTKVVKEIDRDKTYKAPSVGAGLLCCQRKIQDLIVILARLDAGMDSPSRKVRIWTAFKANTRMKQLKKFRESLNEMKSTLMLALMFQRLDAAELPHRLLIPSDSLRRFDATSSWYKDGAYQDKSPRSQESEGSLFLPTSAISDFEGRPTQASPEILVQGGKKSEPWFRPSGITSVLNDEIHKKILKRSIELAIEEMADSRVLQEFLAQSYGDPIQFETICSSEVGLEHYSIKHQATTPVSYCPNMQVKDWAQHAATLWPFRINHKVSSYGCGFGCIWIRSSFIQVKATQSDAAGKFDTITSFIFYPASWLKMVGIQQGVVASVVKSQRGWQFHLESVRARPTNSPIFQLCQAGEARAVELLIADGNGSVFDTSPNGWTPLHFAAAQGHVGLCRSLIRLGANKTALAYEGPATNVLSPIAMFATLARCLSSESKIDMLRLFMDCLDISDPQGDGWIVHYELKTACGKENGPISERSIIWLLRATADERFVAFGPDPIWSALQSAVRFFLVHDWRSGSLQRILSVPQHNTKNIKVSRAMAFGHWLALRGSESRLLPILLEAGRLCQIRGFDWVRDDITPGQFLKSLPVIYATWSIAFPDSINKVEETMHSERELCLTRIGWTLDDFHERLSGVFDSNRGHLTTDSDASRICTGCQDHYGYDGYGLVRPARIKFTECCNRDHRMDCTCTSFLQDLGVAQSFRSENDTEQDDCSVDEEFYDAEADLNTHSVYFSAETRPDPFLDAATMLYRAQGRNWLGDYRANEDLCGTCFLLREDYIDGTGLGTEKAFSPMPDFFRTFRAHVEDCTIDGTFG</sequence>
<dbReference type="PROSITE" id="PS50088">
    <property type="entry name" value="ANK_REPEAT"/>
    <property type="match status" value="1"/>
</dbReference>
<dbReference type="Gene3D" id="1.25.40.20">
    <property type="entry name" value="Ankyrin repeat-containing domain"/>
    <property type="match status" value="1"/>
</dbReference>
<dbReference type="InterPro" id="IPR036770">
    <property type="entry name" value="Ankyrin_rpt-contain_sf"/>
</dbReference>
<organism evidence="2 3">
    <name type="scientific">Lophiostoma macrostomum CBS 122681</name>
    <dbReference type="NCBI Taxonomy" id="1314788"/>
    <lineage>
        <taxon>Eukaryota</taxon>
        <taxon>Fungi</taxon>
        <taxon>Dikarya</taxon>
        <taxon>Ascomycota</taxon>
        <taxon>Pezizomycotina</taxon>
        <taxon>Dothideomycetes</taxon>
        <taxon>Pleosporomycetidae</taxon>
        <taxon>Pleosporales</taxon>
        <taxon>Lophiostomataceae</taxon>
        <taxon>Lophiostoma</taxon>
    </lineage>
</organism>
<accession>A0A6A6T0Y7</accession>
<keyword evidence="1" id="KW-0040">ANK repeat</keyword>
<name>A0A6A6T0Y7_9PLEO</name>
<dbReference type="OrthoDB" id="539213at2759"/>
<dbReference type="Proteomes" id="UP000799324">
    <property type="component" value="Unassembled WGS sequence"/>
</dbReference>
<feature type="repeat" description="ANK" evidence="1">
    <location>
        <begin position="425"/>
        <end position="457"/>
    </location>
</feature>
<dbReference type="Pfam" id="PF12796">
    <property type="entry name" value="Ank_2"/>
    <property type="match status" value="1"/>
</dbReference>
<dbReference type="AlphaFoldDB" id="A0A6A6T0Y7"/>
<keyword evidence="3" id="KW-1185">Reference proteome</keyword>
<proteinExistence type="predicted"/>
<dbReference type="SMART" id="SM00248">
    <property type="entry name" value="ANK"/>
    <property type="match status" value="1"/>
</dbReference>
<dbReference type="SUPFAM" id="SSF48403">
    <property type="entry name" value="Ankyrin repeat"/>
    <property type="match status" value="1"/>
</dbReference>
<evidence type="ECO:0000313" key="3">
    <source>
        <dbReference type="Proteomes" id="UP000799324"/>
    </source>
</evidence>
<evidence type="ECO:0000313" key="2">
    <source>
        <dbReference type="EMBL" id="KAF2652831.1"/>
    </source>
</evidence>
<dbReference type="PROSITE" id="PS50297">
    <property type="entry name" value="ANK_REP_REGION"/>
    <property type="match status" value="1"/>
</dbReference>
<gene>
    <name evidence="2" type="ORF">K491DRAFT_30399</name>
</gene>